<reference evidence="3 4" key="1">
    <citation type="journal article" date="2015" name="Nature">
        <title>rRNA introns, odd ribosomes, and small enigmatic genomes across a large radiation of phyla.</title>
        <authorList>
            <person name="Brown C.T."/>
            <person name="Hug L.A."/>
            <person name="Thomas B.C."/>
            <person name="Sharon I."/>
            <person name="Castelle C.J."/>
            <person name="Singh A."/>
            <person name="Wilkins M.J."/>
            <person name="Williams K.H."/>
            <person name="Banfield J.F."/>
        </authorList>
    </citation>
    <scope>NUCLEOTIDE SEQUENCE [LARGE SCALE GENOMIC DNA]</scope>
</reference>
<dbReference type="InterPro" id="IPR018776">
    <property type="entry name" value="Membrane_prot_PTPS-rel_domain"/>
</dbReference>
<feature type="transmembrane region" description="Helical" evidence="1">
    <location>
        <begin position="217"/>
        <end position="237"/>
    </location>
</feature>
<feature type="transmembrane region" description="Helical" evidence="1">
    <location>
        <begin position="120"/>
        <end position="138"/>
    </location>
</feature>
<accession>A0A0G1FHM8</accession>
<evidence type="ECO:0000313" key="3">
    <source>
        <dbReference type="EMBL" id="KKS86348.1"/>
    </source>
</evidence>
<feature type="transmembrane region" description="Helical" evidence="1">
    <location>
        <begin position="174"/>
        <end position="205"/>
    </location>
</feature>
<keyword evidence="1" id="KW-0812">Transmembrane</keyword>
<feature type="transmembrane region" description="Helical" evidence="1">
    <location>
        <begin position="72"/>
        <end position="92"/>
    </location>
</feature>
<sequence length="556" mass="63709">MHTQSKFLLGILILSSVVAMKSLFHTGFYTSHDGWHQVARLYHWDRAFKDGQIPPRYSFELLYGNGYPLFTFNYHLPWIIAEPLVIAGVSLFDAIKFVFFLGFVVSGLTMYLWQRELWKNDLAAFVAAFLYLWAPYRFSNIFVRASLGEATSFIFLPLFFYGLHRIAFSLDKKALIIGSLGITGLLLSHVMIMYLLFIPAVLYTLALFFTTVQKKRFLLQSLCMGVIAILLSAYYLVPAVAFQNLTRFSSVQEMAFLQQFPSFKELLYSPWGYAASRTGPGEMALQLGITQWVAAGFGTLLLIYYSIRKLNTFKTKKQFKYAFVLFGAFLFALFLTQKESKPIWQLLKQFPIDFPWRFLSPLTLLSAALAGFVVSFTHNKIRYVLTISLIFLAIYANRNHLNVNQYTDIPVSLYVASERTTNTFDEYLPKWANLSEVTQENRIPVKTAESTKITHLRETSSRVEFNYQAESKEQIQVRVVYFPGISLRVDNQRTVFSYKDNGYINFAAPAGIHTVRVVFQDTVLGKTATLITATGIIIAFGIYFGVPKFRKYKLQL</sequence>
<evidence type="ECO:0000259" key="2">
    <source>
        <dbReference type="Pfam" id="PF10131"/>
    </source>
</evidence>
<gene>
    <name evidence="3" type="ORF">UV59_C0001G0071</name>
</gene>
<feature type="transmembrane region" description="Helical" evidence="1">
    <location>
        <begin position="319"/>
        <end position="336"/>
    </location>
</feature>
<protein>
    <recommendedName>
        <fullName evidence="2">Membrane protein 6-pyruvoyl-tetrahydropterin synthase-related domain-containing protein</fullName>
    </recommendedName>
</protein>
<evidence type="ECO:0000256" key="1">
    <source>
        <dbReference type="SAM" id="Phobius"/>
    </source>
</evidence>
<feature type="transmembrane region" description="Helical" evidence="1">
    <location>
        <begin position="97"/>
        <end position="114"/>
    </location>
</feature>
<evidence type="ECO:0000313" key="4">
    <source>
        <dbReference type="Proteomes" id="UP000034543"/>
    </source>
</evidence>
<dbReference type="Proteomes" id="UP000034543">
    <property type="component" value="Unassembled WGS sequence"/>
</dbReference>
<name>A0A0G1FHM8_9BACT</name>
<comment type="caution">
    <text evidence="3">The sequence shown here is derived from an EMBL/GenBank/DDBJ whole genome shotgun (WGS) entry which is preliminary data.</text>
</comment>
<feature type="transmembrane region" description="Helical" evidence="1">
    <location>
        <begin position="150"/>
        <end position="168"/>
    </location>
</feature>
<feature type="transmembrane region" description="Helical" evidence="1">
    <location>
        <begin position="289"/>
        <end position="307"/>
    </location>
</feature>
<dbReference type="STRING" id="1618436.UV59_C0001G0071"/>
<keyword evidence="1" id="KW-1133">Transmembrane helix</keyword>
<dbReference type="EMBL" id="LCFB01000001">
    <property type="protein sequence ID" value="KKS86348.1"/>
    <property type="molecule type" value="Genomic_DNA"/>
</dbReference>
<feature type="domain" description="Membrane protein 6-pyruvoyl-tetrahydropterin synthase-related" evidence="2">
    <location>
        <begin position="73"/>
        <end position="396"/>
    </location>
</feature>
<keyword evidence="1" id="KW-0472">Membrane</keyword>
<dbReference type="Pfam" id="PF10131">
    <property type="entry name" value="PTPS_related"/>
    <property type="match status" value="1"/>
</dbReference>
<feature type="transmembrane region" description="Helical" evidence="1">
    <location>
        <begin position="356"/>
        <end position="374"/>
    </location>
</feature>
<organism evidence="3 4">
    <name type="scientific">Candidatus Gottesmanbacteria bacterium GW2011_GWA1_43_11</name>
    <dbReference type="NCBI Taxonomy" id="1618436"/>
    <lineage>
        <taxon>Bacteria</taxon>
        <taxon>Candidatus Gottesmaniibacteriota</taxon>
    </lineage>
</organism>
<feature type="transmembrane region" description="Helical" evidence="1">
    <location>
        <begin position="527"/>
        <end position="546"/>
    </location>
</feature>
<proteinExistence type="predicted"/>
<dbReference type="AlphaFoldDB" id="A0A0G1FHM8"/>